<proteinExistence type="predicted"/>
<evidence type="ECO:0000313" key="2">
    <source>
        <dbReference type="Proteomes" id="UP000324091"/>
    </source>
</evidence>
<dbReference type="Proteomes" id="UP000324091">
    <property type="component" value="Chromosome 10"/>
</dbReference>
<dbReference type="AlphaFoldDB" id="A0A5C6PJB2"/>
<gene>
    <name evidence="1" type="ORF">D4764_10G0005630</name>
</gene>
<comment type="caution">
    <text evidence="1">The sequence shown here is derived from an EMBL/GenBank/DDBJ whole genome shotgun (WGS) entry which is preliminary data.</text>
</comment>
<keyword evidence="2" id="KW-1185">Reference proteome</keyword>
<accession>A0A5C6PJB2</accession>
<reference evidence="1 2" key="1">
    <citation type="submission" date="2019-04" db="EMBL/GenBank/DDBJ databases">
        <title>Chromosome genome assembly for Takifugu flavidus.</title>
        <authorList>
            <person name="Xiao S."/>
        </authorList>
    </citation>
    <scope>NUCLEOTIDE SEQUENCE [LARGE SCALE GENOMIC DNA]</scope>
    <source>
        <strain evidence="1">HTHZ2018</strain>
        <tissue evidence="1">Muscle</tissue>
    </source>
</reference>
<dbReference type="EMBL" id="RHFK02000002">
    <property type="protein sequence ID" value="TWW79533.1"/>
    <property type="molecule type" value="Genomic_DNA"/>
</dbReference>
<protein>
    <submittedName>
        <fullName evidence="1">Uncharacterized protein</fullName>
    </submittedName>
</protein>
<evidence type="ECO:0000313" key="1">
    <source>
        <dbReference type="EMBL" id="TWW79533.1"/>
    </source>
</evidence>
<name>A0A5C6PJB2_9TELE</name>
<organism evidence="1 2">
    <name type="scientific">Takifugu flavidus</name>
    <name type="common">sansaifugu</name>
    <dbReference type="NCBI Taxonomy" id="433684"/>
    <lineage>
        <taxon>Eukaryota</taxon>
        <taxon>Metazoa</taxon>
        <taxon>Chordata</taxon>
        <taxon>Craniata</taxon>
        <taxon>Vertebrata</taxon>
        <taxon>Euteleostomi</taxon>
        <taxon>Actinopterygii</taxon>
        <taxon>Neopterygii</taxon>
        <taxon>Teleostei</taxon>
        <taxon>Neoteleostei</taxon>
        <taxon>Acanthomorphata</taxon>
        <taxon>Eupercaria</taxon>
        <taxon>Tetraodontiformes</taxon>
        <taxon>Tetradontoidea</taxon>
        <taxon>Tetraodontidae</taxon>
        <taxon>Takifugu</taxon>
    </lineage>
</organism>
<sequence>MRVCDTTQTTADTPDRWTVGCPPLLICTPDMHQLAGRQADKEALLQCENILT</sequence>